<keyword evidence="2" id="KW-0732">Signal</keyword>
<dbReference type="GO" id="GO:0016020">
    <property type="term" value="C:membrane"/>
    <property type="evidence" value="ECO:0007669"/>
    <property type="project" value="UniProtKB-SubCell"/>
</dbReference>
<dbReference type="PANTHER" id="PTHR33138">
    <property type="entry name" value="OS01G0690200 PROTEIN"/>
    <property type="match status" value="1"/>
</dbReference>
<dbReference type="EMBL" id="QGNW01000183">
    <property type="protein sequence ID" value="RVW87470.1"/>
    <property type="molecule type" value="Genomic_DNA"/>
</dbReference>
<dbReference type="Proteomes" id="UP000288805">
    <property type="component" value="Unassembled WGS sequence"/>
</dbReference>
<gene>
    <name evidence="4" type="ORF">CK203_036308</name>
</gene>
<evidence type="ECO:0000313" key="4">
    <source>
        <dbReference type="EMBL" id="RVW87470.1"/>
    </source>
</evidence>
<comment type="subcellular location">
    <subcellularLocation>
        <location evidence="1">Membrane</location>
        <topology evidence="1">Single-pass membrane protein</topology>
    </subcellularLocation>
</comment>
<evidence type="ECO:0000259" key="3">
    <source>
        <dbReference type="Pfam" id="PF13947"/>
    </source>
</evidence>
<protein>
    <recommendedName>
        <fullName evidence="3">Wall-associated receptor kinase galacturonan-binding domain-containing protein</fullName>
    </recommendedName>
</protein>
<evidence type="ECO:0000256" key="1">
    <source>
        <dbReference type="ARBA" id="ARBA00004167"/>
    </source>
</evidence>
<feature type="domain" description="Wall-associated receptor kinase galacturonan-binding" evidence="3">
    <location>
        <begin position="4"/>
        <end position="67"/>
    </location>
</feature>
<dbReference type="InterPro" id="IPR025287">
    <property type="entry name" value="WAK_GUB"/>
</dbReference>
<sequence length="221" mass="24458">MESCSTSFCGDMNISDPFWLKGNNTSGCGDPNYKLACEDNRTTLELYKGKYYVANINYLDRSIWIVDPGLKKGSCFSSPHYYLTFQNFSHGDPYSLPLKWGSASTVFLNCTVRISNINYIPIIPCNNSNGTSSSSQTYAYALIGDVRASDITYSCTIGRCLITQWKVLSGSSNRLMPDLQEKLLMGLELSFLNVICSTSCKGNCTVDFYKNGVHSGGMTMI</sequence>
<dbReference type="AlphaFoldDB" id="A0A438HSU4"/>
<evidence type="ECO:0000313" key="5">
    <source>
        <dbReference type="Proteomes" id="UP000288805"/>
    </source>
</evidence>
<proteinExistence type="predicted"/>
<dbReference type="PANTHER" id="PTHR33138:SF30">
    <property type="entry name" value="LEAF RUST 10 DISEASE-RESISTANCE LOCUS RECEPTOR-LIKE PROTEIN KINASE-LIKE 2.7"/>
    <property type="match status" value="1"/>
</dbReference>
<dbReference type="GO" id="GO:0030247">
    <property type="term" value="F:polysaccharide binding"/>
    <property type="evidence" value="ECO:0007669"/>
    <property type="project" value="InterPro"/>
</dbReference>
<accession>A0A438HSU4</accession>
<comment type="caution">
    <text evidence="4">The sequence shown here is derived from an EMBL/GenBank/DDBJ whole genome shotgun (WGS) entry which is preliminary data.</text>
</comment>
<name>A0A438HSU4_VITVI</name>
<organism evidence="4 5">
    <name type="scientific">Vitis vinifera</name>
    <name type="common">Grape</name>
    <dbReference type="NCBI Taxonomy" id="29760"/>
    <lineage>
        <taxon>Eukaryota</taxon>
        <taxon>Viridiplantae</taxon>
        <taxon>Streptophyta</taxon>
        <taxon>Embryophyta</taxon>
        <taxon>Tracheophyta</taxon>
        <taxon>Spermatophyta</taxon>
        <taxon>Magnoliopsida</taxon>
        <taxon>eudicotyledons</taxon>
        <taxon>Gunneridae</taxon>
        <taxon>Pentapetalae</taxon>
        <taxon>rosids</taxon>
        <taxon>Vitales</taxon>
        <taxon>Vitaceae</taxon>
        <taxon>Viteae</taxon>
        <taxon>Vitis</taxon>
    </lineage>
</organism>
<evidence type="ECO:0000256" key="2">
    <source>
        <dbReference type="ARBA" id="ARBA00022729"/>
    </source>
</evidence>
<reference evidence="4 5" key="1">
    <citation type="journal article" date="2018" name="PLoS Genet.">
        <title>Population sequencing reveals clonal diversity and ancestral inbreeding in the grapevine cultivar Chardonnay.</title>
        <authorList>
            <person name="Roach M.J."/>
            <person name="Johnson D.L."/>
            <person name="Bohlmann J."/>
            <person name="van Vuuren H.J."/>
            <person name="Jones S.J."/>
            <person name="Pretorius I.S."/>
            <person name="Schmidt S.A."/>
            <person name="Borneman A.R."/>
        </authorList>
    </citation>
    <scope>NUCLEOTIDE SEQUENCE [LARGE SCALE GENOMIC DNA]</scope>
    <source>
        <strain evidence="5">cv. Chardonnay</strain>
        <tissue evidence="4">Leaf</tissue>
    </source>
</reference>
<dbReference type="Pfam" id="PF13947">
    <property type="entry name" value="GUB_WAK_bind"/>
    <property type="match status" value="1"/>
</dbReference>